<dbReference type="PIRSF" id="PIRSF018267">
    <property type="entry name" value="VSR_endonuc"/>
    <property type="match status" value="1"/>
</dbReference>
<dbReference type="SUPFAM" id="SSF52980">
    <property type="entry name" value="Restriction endonuclease-like"/>
    <property type="match status" value="1"/>
</dbReference>
<dbReference type="EC" id="3.1.-.-" evidence="6"/>
<dbReference type="GO" id="GO:0004519">
    <property type="term" value="F:endonuclease activity"/>
    <property type="evidence" value="ECO:0007669"/>
    <property type="project" value="UniProtKB-KW"/>
</dbReference>
<evidence type="ECO:0000313" key="8">
    <source>
        <dbReference type="EMBL" id="NKZ38361.1"/>
    </source>
</evidence>
<keyword evidence="1 6" id="KW-0540">Nuclease</keyword>
<feature type="region of interest" description="Disordered" evidence="7">
    <location>
        <begin position="1"/>
        <end position="34"/>
    </location>
</feature>
<dbReference type="EMBL" id="JAAZQD010000002">
    <property type="protein sequence ID" value="NKZ38361.1"/>
    <property type="molecule type" value="Genomic_DNA"/>
</dbReference>
<dbReference type="Proteomes" id="UP000541636">
    <property type="component" value="Unassembled WGS sequence"/>
</dbReference>
<dbReference type="GO" id="GO:0016787">
    <property type="term" value="F:hydrolase activity"/>
    <property type="evidence" value="ECO:0007669"/>
    <property type="project" value="UniProtKB-KW"/>
</dbReference>
<feature type="compositionally biased region" description="Basic and acidic residues" evidence="7">
    <location>
        <begin position="15"/>
        <end position="25"/>
    </location>
</feature>
<dbReference type="GO" id="GO:0006298">
    <property type="term" value="P:mismatch repair"/>
    <property type="evidence" value="ECO:0007669"/>
    <property type="project" value="UniProtKB-UniRule"/>
</dbReference>
<accession>A0A846ZLM9</accession>
<dbReference type="InterPro" id="IPR011335">
    <property type="entry name" value="Restrct_endonuc-II-like"/>
</dbReference>
<evidence type="ECO:0000256" key="3">
    <source>
        <dbReference type="ARBA" id="ARBA00022763"/>
    </source>
</evidence>
<evidence type="ECO:0000313" key="9">
    <source>
        <dbReference type="Proteomes" id="UP000541636"/>
    </source>
</evidence>
<keyword evidence="2 6" id="KW-0255">Endonuclease</keyword>
<dbReference type="AlphaFoldDB" id="A0A846ZLM9"/>
<name>A0A846ZLM9_9GAMM</name>
<reference evidence="8 9" key="1">
    <citation type="journal article" date="2017" name="Int. J. Syst. Evol. Microbiol.">
        <title>Oleiagrimonas citrea sp. nov., a marine bacterium isolated from tidal flat sediment and emended description of the genus Oleiagrimonas Fang et al. 2015 and Oleiagrimonas soli.</title>
        <authorList>
            <person name="Yang S.H."/>
            <person name="Seo H.S."/>
            <person name="Seong C.N."/>
            <person name="Kwon K.K."/>
        </authorList>
    </citation>
    <scope>NUCLEOTIDE SEQUENCE [LARGE SCALE GENOMIC DNA]</scope>
    <source>
        <strain evidence="8 9">MEBiC09124</strain>
    </source>
</reference>
<evidence type="ECO:0000256" key="1">
    <source>
        <dbReference type="ARBA" id="ARBA00022722"/>
    </source>
</evidence>
<proteinExistence type="inferred from homology"/>
<dbReference type="Gene3D" id="3.40.960.10">
    <property type="entry name" value="VSR Endonuclease"/>
    <property type="match status" value="1"/>
</dbReference>
<dbReference type="InterPro" id="IPR004603">
    <property type="entry name" value="DNA_mismatch_endonuc_vsr"/>
</dbReference>
<protein>
    <recommendedName>
        <fullName evidence="6">Very short patch repair endonuclease</fullName>
        <ecNumber evidence="6">3.1.-.-</ecNumber>
    </recommendedName>
</protein>
<comment type="caution">
    <text evidence="8">The sequence shown here is derived from an EMBL/GenBank/DDBJ whole genome shotgun (WGS) entry which is preliminary data.</text>
</comment>
<organism evidence="8 9">
    <name type="scientific">Oleiagrimonas citrea</name>
    <dbReference type="NCBI Taxonomy" id="1665687"/>
    <lineage>
        <taxon>Bacteria</taxon>
        <taxon>Pseudomonadati</taxon>
        <taxon>Pseudomonadota</taxon>
        <taxon>Gammaproteobacteria</taxon>
        <taxon>Lysobacterales</taxon>
        <taxon>Rhodanobacteraceae</taxon>
        <taxon>Oleiagrimonas</taxon>
    </lineage>
</organism>
<dbReference type="Pfam" id="PF03852">
    <property type="entry name" value="Vsr"/>
    <property type="match status" value="1"/>
</dbReference>
<comment type="similarity">
    <text evidence="6">Belongs to the vsr family.</text>
</comment>
<dbReference type="CDD" id="cd00221">
    <property type="entry name" value="Vsr"/>
    <property type="match status" value="1"/>
</dbReference>
<comment type="function">
    <text evidence="6">May nick specific sequences that contain T:G mispairs resulting from m5C-deamination.</text>
</comment>
<gene>
    <name evidence="8" type="primary">vsr</name>
    <name evidence="8" type="ORF">HF690_05240</name>
</gene>
<evidence type="ECO:0000256" key="4">
    <source>
        <dbReference type="ARBA" id="ARBA00022801"/>
    </source>
</evidence>
<evidence type="ECO:0000256" key="7">
    <source>
        <dbReference type="SAM" id="MobiDB-lite"/>
    </source>
</evidence>
<keyword evidence="9" id="KW-1185">Reference proteome</keyword>
<evidence type="ECO:0000256" key="2">
    <source>
        <dbReference type="ARBA" id="ARBA00022759"/>
    </source>
</evidence>
<sequence>MVWCSVSRTSHQSSGRKESPEEQRSRTMRAVRSKDTSPELIVRRTLRSLGFTGYRLHHKRLTGKPDVAFLGRRKAIFVHGCFWHGHDCPRGARIPKSNRDYWLPKIKRNRERDKEHVAALVEQGWSVLTVWECDLRNTEELADKLRAFMAQ</sequence>
<keyword evidence="3 6" id="KW-0227">DNA damage</keyword>
<dbReference type="NCBIfam" id="TIGR00632">
    <property type="entry name" value="vsr"/>
    <property type="match status" value="1"/>
</dbReference>
<evidence type="ECO:0000256" key="5">
    <source>
        <dbReference type="ARBA" id="ARBA00023204"/>
    </source>
</evidence>
<keyword evidence="5 6" id="KW-0234">DNA repair</keyword>
<feature type="compositionally biased region" description="Polar residues" evidence="7">
    <location>
        <begin position="1"/>
        <end position="13"/>
    </location>
</feature>
<evidence type="ECO:0000256" key="6">
    <source>
        <dbReference type="PIRNR" id="PIRNR018267"/>
    </source>
</evidence>
<keyword evidence="4 6" id="KW-0378">Hydrolase</keyword>
<dbReference type="RefSeq" id="WP_168608704.1">
    <property type="nucleotide sequence ID" value="NZ_JAAZQD010000002.1"/>
</dbReference>